<feature type="transmembrane region" description="Helical" evidence="1">
    <location>
        <begin position="55"/>
        <end position="74"/>
    </location>
</feature>
<evidence type="ECO:0000313" key="2">
    <source>
        <dbReference type="EMBL" id="CAG6661065.1"/>
    </source>
</evidence>
<dbReference type="EMBL" id="HBUF01198674">
    <property type="protein sequence ID" value="CAG6661065.1"/>
    <property type="molecule type" value="Transcribed_RNA"/>
</dbReference>
<dbReference type="EMBL" id="HBUF01342206">
    <property type="protein sequence ID" value="CAG6705090.1"/>
    <property type="molecule type" value="Transcribed_RNA"/>
</dbReference>
<feature type="transmembrane region" description="Helical" evidence="1">
    <location>
        <begin position="31"/>
        <end position="50"/>
    </location>
</feature>
<accession>A0A8D8S380</accession>
<dbReference type="AlphaFoldDB" id="A0A8D8S380"/>
<protein>
    <submittedName>
        <fullName evidence="2">Uncharacterized protein</fullName>
    </submittedName>
</protein>
<evidence type="ECO:0000256" key="1">
    <source>
        <dbReference type="SAM" id="Phobius"/>
    </source>
</evidence>
<reference evidence="2" key="1">
    <citation type="submission" date="2021-05" db="EMBL/GenBank/DDBJ databases">
        <authorList>
            <person name="Alioto T."/>
            <person name="Alioto T."/>
            <person name="Gomez Garrido J."/>
        </authorList>
    </citation>
    <scope>NUCLEOTIDE SEQUENCE</scope>
</reference>
<sequence length="143" mass="17378">MYNTIYTASFARHFRPFLIYMSTFARELTDTIYIMFVSIYSFVFFIPLILGEIILFILIVFIINFFIVNVLSIPEEFFVFVFENIRPDWFCFGYFQNFVVYAFVFVTVAFFVHIFHPRYRFYCRFQVVKFRFCGSIWSSASYC</sequence>
<name>A0A8D8S380_9HEMI</name>
<feature type="transmembrane region" description="Helical" evidence="1">
    <location>
        <begin position="94"/>
        <end position="115"/>
    </location>
</feature>
<dbReference type="EMBL" id="HBUF01040376">
    <property type="protein sequence ID" value="CAG6617951.1"/>
    <property type="molecule type" value="Transcribed_RNA"/>
</dbReference>
<keyword evidence="1" id="KW-1133">Transmembrane helix</keyword>
<keyword evidence="1" id="KW-0812">Transmembrane</keyword>
<organism evidence="2">
    <name type="scientific">Cacopsylla melanoneura</name>
    <dbReference type="NCBI Taxonomy" id="428564"/>
    <lineage>
        <taxon>Eukaryota</taxon>
        <taxon>Metazoa</taxon>
        <taxon>Ecdysozoa</taxon>
        <taxon>Arthropoda</taxon>
        <taxon>Hexapoda</taxon>
        <taxon>Insecta</taxon>
        <taxon>Pterygota</taxon>
        <taxon>Neoptera</taxon>
        <taxon>Paraneoptera</taxon>
        <taxon>Hemiptera</taxon>
        <taxon>Sternorrhyncha</taxon>
        <taxon>Psylloidea</taxon>
        <taxon>Psyllidae</taxon>
        <taxon>Psyllinae</taxon>
        <taxon>Cacopsylla</taxon>
    </lineage>
</organism>
<proteinExistence type="predicted"/>
<keyword evidence="1" id="KW-0472">Membrane</keyword>